<feature type="compositionally biased region" description="Acidic residues" evidence="4">
    <location>
        <begin position="205"/>
        <end position="214"/>
    </location>
</feature>
<dbReference type="InterPro" id="IPR009053">
    <property type="entry name" value="Prefoldin"/>
</dbReference>
<dbReference type="GO" id="GO:0000122">
    <property type="term" value="P:negative regulation of transcription by RNA polymerase II"/>
    <property type="evidence" value="ECO:0007669"/>
    <property type="project" value="TreeGrafter"/>
</dbReference>
<dbReference type="PANTHER" id="PTHR15111">
    <property type="entry name" value="RNA POLYMERASE II SUBUNIT 5-MEDIATING PROTEIN NNX3"/>
    <property type="match status" value="1"/>
</dbReference>
<dbReference type="Pfam" id="PF02996">
    <property type="entry name" value="Prefoldin"/>
    <property type="match status" value="1"/>
</dbReference>
<dbReference type="EMBL" id="CACVBM020001152">
    <property type="protein sequence ID" value="CAA7035166.1"/>
    <property type="molecule type" value="Genomic_DNA"/>
</dbReference>
<dbReference type="GO" id="GO:0009409">
    <property type="term" value="P:response to cold"/>
    <property type="evidence" value="ECO:0007669"/>
    <property type="project" value="UniProtKB-ARBA"/>
</dbReference>
<evidence type="ECO:0000256" key="1">
    <source>
        <dbReference type="ARBA" id="ARBA00004123"/>
    </source>
</evidence>
<dbReference type="CDD" id="cd23159">
    <property type="entry name" value="Prefoldin_URI1"/>
    <property type="match status" value="1"/>
</dbReference>
<protein>
    <submittedName>
        <fullName evidence="5">Uncharacterized protein</fullName>
    </submittedName>
</protein>
<dbReference type="SUPFAM" id="SSF46579">
    <property type="entry name" value="Prefoldin"/>
    <property type="match status" value="1"/>
</dbReference>
<evidence type="ECO:0000256" key="3">
    <source>
        <dbReference type="ARBA" id="ARBA00038295"/>
    </source>
</evidence>
<proteinExistence type="inferred from homology"/>
<comment type="similarity">
    <text evidence="3">Belongs to the RNA polymerase II subunit 5-mediating protein family.</text>
</comment>
<organism evidence="5 6">
    <name type="scientific">Microthlaspi erraticum</name>
    <dbReference type="NCBI Taxonomy" id="1685480"/>
    <lineage>
        <taxon>Eukaryota</taxon>
        <taxon>Viridiplantae</taxon>
        <taxon>Streptophyta</taxon>
        <taxon>Embryophyta</taxon>
        <taxon>Tracheophyta</taxon>
        <taxon>Spermatophyta</taxon>
        <taxon>Magnoliopsida</taxon>
        <taxon>eudicotyledons</taxon>
        <taxon>Gunneridae</taxon>
        <taxon>Pentapetalae</taxon>
        <taxon>rosids</taxon>
        <taxon>malvids</taxon>
        <taxon>Brassicales</taxon>
        <taxon>Brassicaceae</taxon>
        <taxon>Coluteocarpeae</taxon>
        <taxon>Microthlaspi</taxon>
    </lineage>
</organism>
<comment type="caution">
    <text evidence="5">The sequence shown here is derived from an EMBL/GenBank/DDBJ whole genome shotgun (WGS) entry which is preliminary data.</text>
</comment>
<dbReference type="GO" id="GO:0006457">
    <property type="term" value="P:protein folding"/>
    <property type="evidence" value="ECO:0007669"/>
    <property type="project" value="UniProtKB-ARBA"/>
</dbReference>
<keyword evidence="6" id="KW-1185">Reference proteome</keyword>
<dbReference type="GO" id="GO:0005634">
    <property type="term" value="C:nucleus"/>
    <property type="evidence" value="ECO:0007669"/>
    <property type="project" value="UniProtKB-SubCell"/>
</dbReference>
<gene>
    <name evidence="5" type="ORF">MERR_LOCUS22401</name>
</gene>
<feature type="compositionally biased region" description="Acidic residues" evidence="4">
    <location>
        <begin position="184"/>
        <end position="193"/>
    </location>
</feature>
<evidence type="ECO:0000256" key="2">
    <source>
        <dbReference type="ARBA" id="ARBA00023242"/>
    </source>
</evidence>
<reference evidence="5" key="1">
    <citation type="submission" date="2020-01" db="EMBL/GenBank/DDBJ databases">
        <authorList>
            <person name="Mishra B."/>
        </authorList>
    </citation>
    <scope>NUCLEOTIDE SEQUENCE [LARGE SCALE GENOMIC DNA]</scope>
</reference>
<feature type="compositionally biased region" description="Low complexity" evidence="4">
    <location>
        <begin position="354"/>
        <end position="366"/>
    </location>
</feature>
<dbReference type="GO" id="GO:0019212">
    <property type="term" value="F:phosphatase inhibitor activity"/>
    <property type="evidence" value="ECO:0007669"/>
    <property type="project" value="TreeGrafter"/>
</dbReference>
<comment type="subcellular location">
    <subcellularLocation>
        <location evidence="1">Nucleus</location>
    </subcellularLocation>
</comment>
<dbReference type="AlphaFoldDB" id="A0A6D2J835"/>
<dbReference type="OrthoDB" id="21413at2759"/>
<keyword evidence="2" id="KW-0539">Nucleus</keyword>
<evidence type="ECO:0000256" key="4">
    <source>
        <dbReference type="SAM" id="MobiDB-lite"/>
    </source>
</evidence>
<evidence type="ECO:0000313" key="5">
    <source>
        <dbReference type="EMBL" id="CAA7035166.1"/>
    </source>
</evidence>
<dbReference type="InterPro" id="IPR052255">
    <property type="entry name" value="RNA_pol_II_subunit5-mediator"/>
</dbReference>
<dbReference type="GO" id="GO:0003682">
    <property type="term" value="F:chromatin binding"/>
    <property type="evidence" value="ECO:0007669"/>
    <property type="project" value="TreeGrafter"/>
</dbReference>
<sequence>MEAPAKGTVTPIASLFSEEEARKAASYVEEKIGAKRGEMNRLQQFVDENANLINLVAKLPDQLHHNVMVPFGKMAFFPGRLIHTNECLVLLGENYYSDRTSKQTIDILSRRDKTIQSQIRSLKAEIDDFQTEASFFTTTASEAAEGLVEIREEFEEEEEEEEDSSATLLQSGVKEPSGLPGGETAEDEVEDDEFARIMSRLNELEMQEEQEGEDGDGRGEKHDSPIESELDTVKGIRGETNKKQETTLSVPKNASIGESRYSEPRVRSKVIEVLPEKHPHEDQSRGGIDQQNAETWKDFQATSRAKAKTDVVASRKIEVQSPIQQPEPKFDANKAFTGSIVEHALNLETNLHGQKQSSVSQPSKPVSRFKAQRR</sequence>
<dbReference type="GO" id="GO:0003714">
    <property type="term" value="F:transcription corepressor activity"/>
    <property type="evidence" value="ECO:0007669"/>
    <property type="project" value="TreeGrafter"/>
</dbReference>
<evidence type="ECO:0000313" key="6">
    <source>
        <dbReference type="Proteomes" id="UP000467841"/>
    </source>
</evidence>
<feature type="compositionally biased region" description="Acidic residues" evidence="4">
    <location>
        <begin position="152"/>
        <end position="164"/>
    </location>
</feature>
<feature type="region of interest" description="Disordered" evidence="4">
    <location>
        <begin position="349"/>
        <end position="374"/>
    </location>
</feature>
<accession>A0A6D2J835</accession>
<name>A0A6D2J835_9BRAS</name>
<feature type="compositionally biased region" description="Basic and acidic residues" evidence="4">
    <location>
        <begin position="215"/>
        <end position="245"/>
    </location>
</feature>
<dbReference type="Gene3D" id="1.10.287.370">
    <property type="match status" value="1"/>
</dbReference>
<dbReference type="InterPro" id="IPR004127">
    <property type="entry name" value="Prefoldin_subunit_alpha"/>
</dbReference>
<dbReference type="PANTHER" id="PTHR15111:SF0">
    <property type="entry name" value="UNCONVENTIONAL PREFOLDIN RPB5 INTERACTOR 1"/>
    <property type="match status" value="1"/>
</dbReference>
<dbReference type="Proteomes" id="UP000467841">
    <property type="component" value="Unassembled WGS sequence"/>
</dbReference>
<feature type="region of interest" description="Disordered" evidence="4">
    <location>
        <begin position="152"/>
        <end position="267"/>
    </location>
</feature>